<sequence length="307" mass="34256">MPKDKMSMPMNKMLYVKLEGNFSMKEKVVVDKAISLHTESFGDPAHEPIILIMGAMASAVWWPDEFCSQLAKMGRYVIRYDHRDTGKSTSYEPGQAPYSVEELADDVVRVIDGYGLEAAHLVGMSLGGFLSQLVALKYPKRVKSLTLIASERLADADPDMPAFDPAIIEYHQRAESLDWSDRDAVVAYQVGAWRIISGTAHAFDAEKIQNIAELDFDRTPNILTTFNHTTSGGGERWLERWLGRLNEIAVPTLIIHGTEDPVLPYVHGLALKDAIRGSKMLTLEGTGHELHHEDWPRIIQAIKGQTS</sequence>
<feature type="domain" description="AB hydrolase-1" evidence="1">
    <location>
        <begin position="48"/>
        <end position="293"/>
    </location>
</feature>
<gene>
    <name evidence="2" type="ORF">SEL4445_P20016</name>
    <name evidence="3" type="ORF">SEL4567_P20020</name>
</gene>
<name>A0A8D4ZZX5_SALET</name>
<dbReference type="InterPro" id="IPR050471">
    <property type="entry name" value="AB_hydrolase"/>
</dbReference>
<dbReference type="GO" id="GO:0046503">
    <property type="term" value="P:glycerolipid catabolic process"/>
    <property type="evidence" value="ECO:0007669"/>
    <property type="project" value="TreeGrafter"/>
</dbReference>
<dbReference type="EMBL" id="AP023302">
    <property type="protein sequence ID" value="BCI05790.1"/>
    <property type="molecule type" value="Genomic_DNA"/>
</dbReference>
<dbReference type="AlphaFoldDB" id="A0A8D4ZZX5"/>
<organism evidence="2">
    <name type="scientific">Salmonella enterica subsp. enterica serovar 4,[5],12:i:-</name>
    <dbReference type="NCBI Taxonomy" id="440524"/>
    <lineage>
        <taxon>Bacteria</taxon>
        <taxon>Pseudomonadati</taxon>
        <taxon>Pseudomonadota</taxon>
        <taxon>Gammaproteobacteria</taxon>
        <taxon>Enterobacterales</taxon>
        <taxon>Enterobacteriaceae</taxon>
        <taxon>Salmonella</taxon>
    </lineage>
</organism>
<dbReference type="PANTHER" id="PTHR43433">
    <property type="entry name" value="HYDROLASE, ALPHA/BETA FOLD FAMILY PROTEIN"/>
    <property type="match status" value="1"/>
</dbReference>
<dbReference type="InterPro" id="IPR000073">
    <property type="entry name" value="AB_hydrolase_1"/>
</dbReference>
<dbReference type="EMBL" id="AP023308">
    <property type="protein sequence ID" value="BCI20040.1"/>
    <property type="molecule type" value="Genomic_DNA"/>
</dbReference>
<keyword evidence="2" id="KW-0614">Plasmid</keyword>
<dbReference type="PANTHER" id="PTHR43433:SF5">
    <property type="entry name" value="AB HYDROLASE-1 DOMAIN-CONTAINING PROTEIN"/>
    <property type="match status" value="1"/>
</dbReference>
<proteinExistence type="predicted"/>
<dbReference type="GO" id="GO:0004806">
    <property type="term" value="F:triacylglycerol lipase activity"/>
    <property type="evidence" value="ECO:0007669"/>
    <property type="project" value="TreeGrafter"/>
</dbReference>
<reference evidence="3" key="2">
    <citation type="submission" date="2020-07" db="EMBL/GenBank/DDBJ databases">
        <title>complete genome sequences of Salmonella enterica subsp. enterica serovar 4,[5],12:i:- str. L-4567.</title>
        <authorList>
            <person name="Sekizuka T."/>
            <person name="Arai N."/>
            <person name="Akiba M."/>
            <person name="Kuroda M."/>
        </authorList>
    </citation>
    <scope>NUCLEOTIDE SEQUENCE</scope>
    <source>
        <plasmid evidence="3">pSAL4567-2</plasmid>
    </source>
</reference>
<geneLocation type="plasmid" evidence="2">
    <name>pSAL4445-2</name>
</geneLocation>
<evidence type="ECO:0000313" key="2">
    <source>
        <dbReference type="EMBL" id="BCI05790.1"/>
    </source>
</evidence>
<geneLocation type="plasmid" evidence="3">
    <name>pSAL4567-2</name>
</geneLocation>
<accession>A0A8D4ZZX5</accession>
<protein>
    <submittedName>
        <fullName evidence="2">Acetyltransferase</fullName>
    </submittedName>
</protein>
<evidence type="ECO:0000313" key="3">
    <source>
        <dbReference type="EMBL" id="BCI20040.1"/>
    </source>
</evidence>
<reference evidence="2" key="1">
    <citation type="submission" date="2020-07" db="EMBL/GenBank/DDBJ databases">
        <title>complete genome sequences of Salmonella enterica subsp. enterica serovar 4,[5],12:i:- str. L-4445.</title>
        <authorList>
            <person name="Sekizuka T."/>
            <person name="Arai N."/>
            <person name="Akiba M."/>
            <person name="Kuroda M."/>
        </authorList>
    </citation>
    <scope>NUCLEOTIDE SEQUENCE</scope>
    <source>
        <plasmid evidence="2">pSAL4445-2</plasmid>
    </source>
</reference>
<dbReference type="NCBIfam" id="NF033124">
    <property type="entry name" value="estX"/>
    <property type="match status" value="1"/>
</dbReference>
<evidence type="ECO:0000259" key="1">
    <source>
        <dbReference type="Pfam" id="PF00561"/>
    </source>
</evidence>
<dbReference type="Pfam" id="PF00561">
    <property type="entry name" value="Abhydrolase_1"/>
    <property type="match status" value="1"/>
</dbReference>
<keyword evidence="2" id="KW-0808">Transferase</keyword>
<dbReference type="GO" id="GO:0016740">
    <property type="term" value="F:transferase activity"/>
    <property type="evidence" value="ECO:0007669"/>
    <property type="project" value="UniProtKB-KW"/>
</dbReference>